<accession>A0ABD3VHQ9</accession>
<gene>
    <name evidence="5" type="ORF">ACJMK2_010791</name>
</gene>
<dbReference type="PANTHER" id="PTHR12970">
    <property type="entry name" value="PROTEASOME ASSEMBLY CHAPERONE 2"/>
    <property type="match status" value="1"/>
</dbReference>
<evidence type="ECO:0000313" key="5">
    <source>
        <dbReference type="EMBL" id="KAL3860701.1"/>
    </source>
</evidence>
<dbReference type="SUPFAM" id="SSF159659">
    <property type="entry name" value="Cgl1923-like"/>
    <property type="match status" value="1"/>
</dbReference>
<evidence type="ECO:0000256" key="4">
    <source>
        <dbReference type="PIRNR" id="PIRNR010044"/>
    </source>
</evidence>
<proteinExistence type="inferred from homology"/>
<comment type="similarity">
    <text evidence="3 4">Belongs to the PSMG2 family.</text>
</comment>
<dbReference type="Proteomes" id="UP001634394">
    <property type="component" value="Unassembled WGS sequence"/>
</dbReference>
<dbReference type="EMBL" id="JBJQND010000012">
    <property type="protein sequence ID" value="KAL3860701.1"/>
    <property type="molecule type" value="Genomic_DNA"/>
</dbReference>
<organism evidence="5 6">
    <name type="scientific">Sinanodonta woodiana</name>
    <name type="common">Chinese pond mussel</name>
    <name type="synonym">Anodonta woodiana</name>
    <dbReference type="NCBI Taxonomy" id="1069815"/>
    <lineage>
        <taxon>Eukaryota</taxon>
        <taxon>Metazoa</taxon>
        <taxon>Spiralia</taxon>
        <taxon>Lophotrochozoa</taxon>
        <taxon>Mollusca</taxon>
        <taxon>Bivalvia</taxon>
        <taxon>Autobranchia</taxon>
        <taxon>Heteroconchia</taxon>
        <taxon>Palaeoheterodonta</taxon>
        <taxon>Unionida</taxon>
        <taxon>Unionoidea</taxon>
        <taxon>Unionidae</taxon>
        <taxon>Unioninae</taxon>
        <taxon>Sinanodonta</taxon>
    </lineage>
</organism>
<evidence type="ECO:0000256" key="2">
    <source>
        <dbReference type="ARBA" id="ARBA00023186"/>
    </source>
</evidence>
<evidence type="ECO:0000313" key="6">
    <source>
        <dbReference type="Proteomes" id="UP001634394"/>
    </source>
</evidence>
<dbReference type="PIRSF" id="PIRSF010044">
    <property type="entry name" value="UCP010044"/>
    <property type="match status" value="1"/>
</dbReference>
<protein>
    <recommendedName>
        <fullName evidence="1 4">Proteasome assembly chaperone 2</fullName>
    </recommendedName>
</protein>
<dbReference type="Pfam" id="PF09754">
    <property type="entry name" value="PAC2"/>
    <property type="match status" value="1"/>
</dbReference>
<dbReference type="InterPro" id="IPR038389">
    <property type="entry name" value="PSMG2_sf"/>
</dbReference>
<dbReference type="InterPro" id="IPR019151">
    <property type="entry name" value="Proteasome_assmbl_chaperone_2"/>
</dbReference>
<name>A0ABD3VHQ9_SINWO</name>
<dbReference type="AlphaFoldDB" id="A0ABD3VHQ9"/>
<reference evidence="5 6" key="1">
    <citation type="submission" date="2024-11" db="EMBL/GenBank/DDBJ databases">
        <title>Chromosome-level genome assembly of the freshwater bivalve Anodonta woodiana.</title>
        <authorList>
            <person name="Chen X."/>
        </authorList>
    </citation>
    <scope>NUCLEOTIDE SEQUENCE [LARGE SCALE GENOMIC DNA]</scope>
    <source>
        <strain evidence="5">MN2024</strain>
        <tissue evidence="5">Gills</tissue>
    </source>
</reference>
<dbReference type="InterPro" id="IPR016562">
    <property type="entry name" value="Proteasome_assmbl_chp_2_euk"/>
</dbReference>
<dbReference type="PANTHER" id="PTHR12970:SF1">
    <property type="entry name" value="PROTEASOME ASSEMBLY CHAPERONE 2"/>
    <property type="match status" value="1"/>
</dbReference>
<evidence type="ECO:0000256" key="1">
    <source>
        <dbReference type="ARBA" id="ARBA00019186"/>
    </source>
</evidence>
<sequence length="279" mass="31518">MFISSEDASPNFEEKTLILTSVSVGNVGQLSADLLISTLSMKRIGYIHHESILPMVGNDPFASVGATTCNIVTSCEVYESMQKKLVVIQQRAPFIKGKRPCFRNWLVQWIKDSKFKMVVILTSTHAHERIDVQLQGSQFRYVASSQIEEQFGDVFRNLHHWDVLERRTKFPAPSPIDQPMGEATELYLPGGGIAKSLFEDLCNAGVPAAVLLIFCAEGDNVQEAIILANQLNIWLQLTDFHKKTLDNTWTLTEQSLNNWKIPMSWKLFFGSKVDQTLFH</sequence>
<comment type="subunit">
    <text evidence="4">Forms a heterodimer with PSMG1.</text>
</comment>
<keyword evidence="6" id="KW-1185">Reference proteome</keyword>
<dbReference type="Gene3D" id="3.40.50.10900">
    <property type="entry name" value="PAC-like subunit"/>
    <property type="match status" value="2"/>
</dbReference>
<evidence type="ECO:0000256" key="3">
    <source>
        <dbReference type="ARBA" id="ARBA00025745"/>
    </source>
</evidence>
<keyword evidence="2 4" id="KW-0143">Chaperone</keyword>
<comment type="function">
    <text evidence="4">Chaperone protein which promotes assembly of the 20S proteasome as part of a heterodimer with PSMG1.</text>
</comment>
<comment type="caution">
    <text evidence="5">The sequence shown here is derived from an EMBL/GenBank/DDBJ whole genome shotgun (WGS) entry which is preliminary data.</text>
</comment>